<keyword evidence="1" id="KW-0812">Transmembrane</keyword>
<feature type="transmembrane region" description="Helical" evidence="1">
    <location>
        <begin position="12"/>
        <end position="32"/>
    </location>
</feature>
<gene>
    <name evidence="2" type="ORF">TCNE_LOCUS9299</name>
</gene>
<organism evidence="3 4">
    <name type="scientific">Toxocara canis</name>
    <name type="common">Canine roundworm</name>
    <dbReference type="NCBI Taxonomy" id="6265"/>
    <lineage>
        <taxon>Eukaryota</taxon>
        <taxon>Metazoa</taxon>
        <taxon>Ecdysozoa</taxon>
        <taxon>Nematoda</taxon>
        <taxon>Chromadorea</taxon>
        <taxon>Rhabditida</taxon>
        <taxon>Spirurina</taxon>
        <taxon>Ascaridomorpha</taxon>
        <taxon>Ascaridoidea</taxon>
        <taxon>Toxocaridae</taxon>
        <taxon>Toxocara</taxon>
    </lineage>
</organism>
<feature type="transmembrane region" description="Helical" evidence="1">
    <location>
        <begin position="178"/>
        <end position="206"/>
    </location>
</feature>
<reference evidence="4" key="1">
    <citation type="submission" date="2016-06" db="UniProtKB">
        <authorList>
            <consortium name="WormBaseParasite"/>
        </authorList>
    </citation>
    <scope>IDENTIFICATION</scope>
</reference>
<keyword evidence="1" id="KW-0472">Membrane</keyword>
<dbReference type="WBParaSite" id="TCNE_0000929901-mRNA-1">
    <property type="protein sequence ID" value="TCNE_0000929901-mRNA-1"/>
    <property type="gene ID" value="TCNE_0000929901"/>
</dbReference>
<evidence type="ECO:0000313" key="3">
    <source>
        <dbReference type="Proteomes" id="UP000050794"/>
    </source>
</evidence>
<accession>A0A183ULC9</accession>
<dbReference type="Proteomes" id="UP000050794">
    <property type="component" value="Unassembled WGS sequence"/>
</dbReference>
<protein>
    <submittedName>
        <fullName evidence="4">G_PROTEIN_RECEP_F1_2 domain-containing protein</fullName>
    </submittedName>
</protein>
<evidence type="ECO:0000313" key="4">
    <source>
        <dbReference type="WBParaSite" id="TCNE_0000929901-mRNA-1"/>
    </source>
</evidence>
<keyword evidence="1" id="KW-1133">Transmembrane helix</keyword>
<dbReference type="AlphaFoldDB" id="A0A183ULC9"/>
<name>A0A183ULC9_TOXCA</name>
<evidence type="ECO:0000256" key="1">
    <source>
        <dbReference type="SAM" id="Phobius"/>
    </source>
</evidence>
<sequence>MNFADYSLSVDICEMAILIIGLMSVLILFYVVASVADFHLNFRVVLLVLLSIFLVALVDFFFLLVIEDLALPPASGMVAMKVLMIIHNTIMPSYTSTFTLLDQRLLRRAVALSILTAIDMLSFLMTLYLLYRNKRMFRARVPIQSEIPSVKQFSHLQLVKFAPSCCLPKSVSRNGSLVFFRLLAPVLISNVVVSLINVTTVAYYLLLLPYDPHRDVRIVGYIVDWSIAIFTAVTPWMILLRHPPYLRKLRSALHYKAAEVACAGPPRITNINGENISIQQEAGVHFKILSRSWL</sequence>
<feature type="transmembrane region" description="Helical" evidence="1">
    <location>
        <begin position="218"/>
        <end position="240"/>
    </location>
</feature>
<feature type="transmembrane region" description="Helical" evidence="1">
    <location>
        <begin position="109"/>
        <end position="131"/>
    </location>
</feature>
<reference evidence="2 3" key="2">
    <citation type="submission" date="2018-11" db="EMBL/GenBank/DDBJ databases">
        <authorList>
            <consortium name="Pathogen Informatics"/>
        </authorList>
    </citation>
    <scope>NUCLEOTIDE SEQUENCE [LARGE SCALE GENOMIC DNA]</scope>
</reference>
<keyword evidence="3" id="KW-1185">Reference proteome</keyword>
<evidence type="ECO:0000313" key="2">
    <source>
        <dbReference type="EMBL" id="VDM40620.1"/>
    </source>
</evidence>
<feature type="transmembrane region" description="Helical" evidence="1">
    <location>
        <begin position="44"/>
        <end position="66"/>
    </location>
</feature>
<proteinExistence type="predicted"/>
<dbReference type="EMBL" id="UYWY01020135">
    <property type="protein sequence ID" value="VDM40620.1"/>
    <property type="molecule type" value="Genomic_DNA"/>
</dbReference>